<dbReference type="GO" id="GO:0004197">
    <property type="term" value="F:cysteine-type endopeptidase activity"/>
    <property type="evidence" value="ECO:0007669"/>
    <property type="project" value="InterPro"/>
</dbReference>
<protein>
    <recommendedName>
        <fullName evidence="2">separase</fullName>
        <ecNumber evidence="2">3.4.22.49</ecNumber>
    </recommendedName>
</protein>
<evidence type="ECO:0000256" key="3">
    <source>
        <dbReference type="ARBA" id="ARBA00022801"/>
    </source>
</evidence>
<keyword evidence="8" id="KW-1185">Reference proteome</keyword>
<evidence type="ECO:0000256" key="1">
    <source>
        <dbReference type="ARBA" id="ARBA00000451"/>
    </source>
</evidence>
<keyword evidence="3" id="KW-0378">Hydrolase</keyword>
<evidence type="ECO:0000256" key="5">
    <source>
        <dbReference type="SAM" id="MobiDB-lite"/>
    </source>
</evidence>
<dbReference type="eggNOG" id="KOG1849">
    <property type="taxonomic scope" value="Eukaryota"/>
</dbReference>
<evidence type="ECO:0000313" key="7">
    <source>
        <dbReference type="EMBL" id="GAA98421.1"/>
    </source>
</evidence>
<reference evidence="7 8" key="1">
    <citation type="journal article" date="2011" name="J. Gen. Appl. Microbiol.">
        <title>Draft genome sequencing of the enigmatic basidiomycete Mixia osmundae.</title>
        <authorList>
            <person name="Nishida H."/>
            <person name="Nagatsuka Y."/>
            <person name="Sugiyama J."/>
        </authorList>
    </citation>
    <scope>NUCLEOTIDE SEQUENCE [LARGE SCALE GENOMIC DNA]</scope>
    <source>
        <strain evidence="8">CBS 9802 / IAM 14324 / JCM 22182 / KY 12970</strain>
    </source>
</reference>
<dbReference type="InParanoid" id="G7E6G1"/>
<name>G7E6G1_MIXOS</name>
<dbReference type="STRING" id="764103.G7E6G1"/>
<evidence type="ECO:0000259" key="6">
    <source>
        <dbReference type="PROSITE" id="PS51700"/>
    </source>
</evidence>
<organism evidence="7 8">
    <name type="scientific">Mixia osmundae (strain CBS 9802 / IAM 14324 / JCM 22182 / KY 12970)</name>
    <dbReference type="NCBI Taxonomy" id="764103"/>
    <lineage>
        <taxon>Eukaryota</taxon>
        <taxon>Fungi</taxon>
        <taxon>Dikarya</taxon>
        <taxon>Basidiomycota</taxon>
        <taxon>Pucciniomycotina</taxon>
        <taxon>Mixiomycetes</taxon>
        <taxon>Mixiales</taxon>
        <taxon>Mixiaceae</taxon>
        <taxon>Mixia</taxon>
    </lineage>
</organism>
<dbReference type="OrthoDB" id="10255632at2759"/>
<reference evidence="7 8" key="2">
    <citation type="journal article" date="2012" name="Open Biol.">
        <title>Characteristics of nucleosomes and linker DNA regions on the genome of the basidiomycete Mixia osmundae revealed by mono- and dinucleosome mapping.</title>
        <authorList>
            <person name="Nishida H."/>
            <person name="Kondo S."/>
            <person name="Matsumoto T."/>
            <person name="Suzuki Y."/>
            <person name="Yoshikawa H."/>
            <person name="Taylor T.D."/>
            <person name="Sugiyama J."/>
        </authorList>
    </citation>
    <scope>NUCLEOTIDE SEQUENCE [LARGE SCALE GENOMIC DNA]</scope>
    <source>
        <strain evidence="8">CBS 9802 / IAM 14324 / JCM 22182 / KY 12970</strain>
    </source>
</reference>
<dbReference type="GO" id="GO:0006508">
    <property type="term" value="P:proteolysis"/>
    <property type="evidence" value="ECO:0007669"/>
    <property type="project" value="InterPro"/>
</dbReference>
<dbReference type="GO" id="GO:0044732">
    <property type="term" value="C:mitotic spindle pole body"/>
    <property type="evidence" value="ECO:0007669"/>
    <property type="project" value="TreeGrafter"/>
</dbReference>
<dbReference type="GO" id="GO:0005634">
    <property type="term" value="C:nucleus"/>
    <property type="evidence" value="ECO:0007669"/>
    <property type="project" value="InterPro"/>
</dbReference>
<feature type="region of interest" description="Disordered" evidence="5">
    <location>
        <begin position="163"/>
        <end position="199"/>
    </location>
</feature>
<feature type="domain" description="Peptidase C50" evidence="6">
    <location>
        <begin position="1791"/>
        <end position="1885"/>
    </location>
</feature>
<dbReference type="PANTHER" id="PTHR12792">
    <property type="entry name" value="EXTRA SPINDLE POLES 1-RELATED"/>
    <property type="match status" value="1"/>
</dbReference>
<dbReference type="InterPro" id="IPR030397">
    <property type="entry name" value="SEPARIN_core_dom"/>
</dbReference>
<dbReference type="RefSeq" id="XP_014568980.1">
    <property type="nucleotide sequence ID" value="XM_014713494.1"/>
</dbReference>
<dbReference type="PANTHER" id="PTHR12792:SF0">
    <property type="entry name" value="SEPARIN"/>
    <property type="match status" value="1"/>
</dbReference>
<dbReference type="Proteomes" id="UP000009131">
    <property type="component" value="Unassembled WGS sequence"/>
</dbReference>
<feature type="region of interest" description="Disordered" evidence="5">
    <location>
        <begin position="884"/>
        <end position="907"/>
    </location>
</feature>
<feature type="compositionally biased region" description="Low complexity" evidence="5">
    <location>
        <begin position="175"/>
        <end position="185"/>
    </location>
</feature>
<evidence type="ECO:0000256" key="2">
    <source>
        <dbReference type="ARBA" id="ARBA00012489"/>
    </source>
</evidence>
<dbReference type="HOGENOM" id="CLU_234356_0_0_1"/>
<proteinExistence type="predicted"/>
<dbReference type="GO" id="GO:0072686">
    <property type="term" value="C:mitotic spindle"/>
    <property type="evidence" value="ECO:0007669"/>
    <property type="project" value="TreeGrafter"/>
</dbReference>
<dbReference type="Pfam" id="PF03568">
    <property type="entry name" value="Separin_C"/>
    <property type="match status" value="1"/>
</dbReference>
<feature type="region of interest" description="Disordered" evidence="5">
    <location>
        <begin position="15"/>
        <end position="50"/>
    </location>
</feature>
<keyword evidence="4" id="KW-0159">Chromosome partition</keyword>
<comment type="catalytic activity">
    <reaction evidence="1">
        <text>All bonds known to be hydrolyzed by this endopeptidase have arginine in P1 and an acidic residue in P4. P6 is often occupied by an acidic residue or by a hydroxy-amino-acid residue, the phosphorylation of which enhances cleavage.</text>
        <dbReference type="EC" id="3.4.22.49"/>
    </reaction>
</comment>
<dbReference type="InterPro" id="IPR005314">
    <property type="entry name" value="Peptidase_C50"/>
</dbReference>
<gene>
    <name evidence="7" type="primary">Mo05107</name>
    <name evidence="7" type="ORF">E5Q_05107</name>
</gene>
<sequence>MKVVNENLQLLARLASSSSTAQDAESRKIRPDSSASEHAPQEPCTLNGAGCNTVAASRSKRTGTQTRTTAMDETATALETLRFTSRASSSSILQIEKASSAFIARLIELEEYHRALLELAEKHISLCKILSQPSPSRPARTPQDSFRGWAYLLHYPLLPQKMRQSPTNRSRHVSASDASTADASTPNSRSDRSLPCEESSADDSHLTLASLVMTAQYHTVTCLAKLTFRSQTSGDGLDLQLENWLSCLRDTIDAIAWYESAVTRRVADAETRIARLKALLLAIHRALFAASLDIEGSSHPAGILRLRIEASRYAMIPALLPAIDFDALEGVLLRIEKSIVHYLRAAGEHALSAAVMREAVEAAFDQICFDITNITKRSAQKACSDSKAFAGLARLVNRVAKQAGIPISTGNGSPAARARAAVLDVQRSLDQGTLIDAVTKDIEGHISALLSLGSSQDSTSAVSLIDGLRLAAHKALTSSEPGIAPKLADILCAAASCLAKSSRAGIAVQASPRLRMLDSLLTASSIIFSTTERASQARSLGLLLSAADLFSTSSTQITFEQLDDAVFNAIRCISIAAYNHGIALHRVRHSNAASFVERSCIIAAALLSTPPGSRCNSKAIEELAKALARRYETLAHVQREQGNFSAALQSSTTGCVLLTADPTFAHRASTVSLDILAEEYSVLFRLVSLSTAIALDDVLLNYTAASVDILCAARTSNSAVQLLLMEVQCYELSRQFRKSSSDQLYLHTLDSLLARLDKANSSHRRLRIVLLKMEALSKQPAVEPEEIMRLSAEAQDLAEVRMRADVAEIPASSACCAQSLPIRTALATMRWRDAGEHAAIYQEACRLAHETLSGWPTLTTRQRGGCYSALEEVTNKIDKMALSPSASPKIPSLGPHNKQTSRAPQSGLAAAPSHLPVACSIGCYDKLLHFADIAEVSGDRLGALKVLRQLRRCTAECQDASSRSLFIAASIRLSRAYARAENVSKADDLLKASQTRLEGQTPLMLCQFHLTSSLVAALYVSAQTAAQSHIAAYECYTTLSAERVGDRQEWRLADQDVCAYSNLVAAHISAAAGKMDEALQAALAASRIYGNALGLISRYTARQRPARSVLEHVDISDGIEDRHFSRRILNVSCVTWQIAQGLCESARFTAEMYQSIGSVRLAIHALSQALECATAFCFDRISLRLLCARGQLAYDADDLTMAIEDRRAARRIAARFDHMPASLLLLESSLAGSSAETERFLHQAHAAVSHSAEDTDSLLLTFPSPNRSQLQTTANIRHALSDETFDVLWRMAWLARAGNKAQHLVSPLSALQKYCSVTRRLQTRFIVAMLRHSDLESRKILKGRRETLSEAASMIPAALQAAAGLGSRIGSIRKEAAGDLVKAYLAELLLASSSTLQRDALVVLDAWLVDRILQHGIDTSMTVLHNLDYATAITLNREMTGVLARKCLTTALCKSNWPSLSSSMRPLVTDDPMKLHWANLSKQYLQHWQGCDASEVMKRLPHDSIVVSLQMNEQADALILIRHVPHRIPVILRLPLDRMGKRENEDEDELFDFAACMHELKSIITEANATAQAAKTVDTKETRKSWWQIRQALDVRLGELLANLEQRWLGAYKCMLLPPRLHIDASLLASVKDSILSHIKAALSSTSRKVTKDLMLPAELVECLAELSSESEDEDFEDIVHLLIDSVHLCGLPIAYDELDADQLMCDIKAALAPLQRPKVQSLADCEDAHTYLILDKHLAALPWESLEVLQGRSVTRLSSLAALRDRLDMHGAWHANVEELSSHARYQIDARRVFAVLNPSQDLKNTASAFVDDLNRNAWDQIANRAPSQEELKAALRENDLFLYFGHGGGEQYISSRSIRQLSKCAVAMLWGCSSGALRRQGQYDSTGTPWHYLAAGSPCVLANLWDVTDKDIDKLAKATMAAFGLDIAGEALGFCSQGLSLPKALSASRSVCRLRYLNGAASVIYGVPVIVQK</sequence>
<comment type="caution">
    <text evidence="7">The sequence shown here is derived from an EMBL/GenBank/DDBJ whole genome shotgun (WGS) entry which is preliminary data.</text>
</comment>
<dbReference type="EMBL" id="BABT02000152">
    <property type="protein sequence ID" value="GAA98421.1"/>
    <property type="molecule type" value="Genomic_DNA"/>
</dbReference>
<dbReference type="EC" id="3.4.22.49" evidence="2"/>
<accession>G7E6G1</accession>
<evidence type="ECO:0000313" key="8">
    <source>
        <dbReference type="Proteomes" id="UP000009131"/>
    </source>
</evidence>
<dbReference type="GO" id="GO:0005737">
    <property type="term" value="C:cytoplasm"/>
    <property type="evidence" value="ECO:0007669"/>
    <property type="project" value="TreeGrafter"/>
</dbReference>
<evidence type="ECO:0000256" key="4">
    <source>
        <dbReference type="ARBA" id="ARBA00022829"/>
    </source>
</evidence>
<dbReference type="GO" id="GO:0051307">
    <property type="term" value="P:meiotic chromosome separation"/>
    <property type="evidence" value="ECO:0007669"/>
    <property type="project" value="TreeGrafter"/>
</dbReference>
<dbReference type="PROSITE" id="PS51700">
    <property type="entry name" value="SEPARIN"/>
    <property type="match status" value="1"/>
</dbReference>